<gene>
    <name evidence="2" type="ORF">J0J18_05350</name>
</gene>
<reference evidence="2" key="1">
    <citation type="submission" date="2021-03" db="EMBL/GenBank/DDBJ databases">
        <title>Study of the foodborne Vibrio vulnificus isolates from China.</title>
        <authorList>
            <person name="Zheng Z."/>
            <person name="Ye L."/>
        </authorList>
    </citation>
    <scope>NUCLEOTIDE SEQUENCE</scope>
    <source>
        <strain evidence="2">Vv1582</strain>
    </source>
</reference>
<evidence type="ECO:0000313" key="3">
    <source>
        <dbReference type="Proteomes" id="UP000664056"/>
    </source>
</evidence>
<proteinExistence type="predicted"/>
<accession>A0AAW4HAD7</accession>
<dbReference type="AlphaFoldDB" id="A0AAW4HAD7"/>
<feature type="chain" id="PRO_5043980440" evidence="1">
    <location>
        <begin position="33"/>
        <end position="216"/>
    </location>
</feature>
<evidence type="ECO:0000313" key="2">
    <source>
        <dbReference type="EMBL" id="MBN8121148.1"/>
    </source>
</evidence>
<feature type="signal peptide" evidence="1">
    <location>
        <begin position="1"/>
        <end position="32"/>
    </location>
</feature>
<protein>
    <submittedName>
        <fullName evidence="2">Uncharacterized protein</fullName>
    </submittedName>
</protein>
<dbReference type="Proteomes" id="UP000664056">
    <property type="component" value="Unassembled WGS sequence"/>
</dbReference>
<keyword evidence="1" id="KW-0732">Signal</keyword>
<sequence>MKSCQKRLMNTPLRPSICLTLICAFFPSKASAALTIQDAIKLWVSNGSNFSSLNTCSIHKELRNTQLIVNADSSCNIRDLATYVLLKECVTPQNITQVTIFDGVGDKPSLSFNIDRAACKFLTTQLSSMQEQGRKITDAKAMKHYVIQFYAGKREPRSTLGKCADIPLYLHVEDSMFYLMSAVYEQYSEAKKIMSTINDKCNSIDLWIRPISVTQY</sequence>
<dbReference type="EMBL" id="JAFKOQ010000002">
    <property type="protein sequence ID" value="MBN8121148.1"/>
    <property type="molecule type" value="Genomic_DNA"/>
</dbReference>
<organism evidence="2 3">
    <name type="scientific">Vibrio vulnificus</name>
    <dbReference type="NCBI Taxonomy" id="672"/>
    <lineage>
        <taxon>Bacteria</taxon>
        <taxon>Pseudomonadati</taxon>
        <taxon>Pseudomonadota</taxon>
        <taxon>Gammaproteobacteria</taxon>
        <taxon>Vibrionales</taxon>
        <taxon>Vibrionaceae</taxon>
        <taxon>Vibrio</taxon>
    </lineage>
</organism>
<evidence type="ECO:0000256" key="1">
    <source>
        <dbReference type="SAM" id="SignalP"/>
    </source>
</evidence>
<name>A0AAW4HAD7_VIBVL</name>
<comment type="caution">
    <text evidence="2">The sequence shown here is derived from an EMBL/GenBank/DDBJ whole genome shotgun (WGS) entry which is preliminary data.</text>
</comment>